<dbReference type="OrthoDB" id="10336866at2759"/>
<protein>
    <submittedName>
        <fullName evidence="1">10033_t:CDS:1</fullName>
    </submittedName>
</protein>
<keyword evidence="2" id="KW-1185">Reference proteome</keyword>
<sequence>MTTLSQKLPNEILILILEKCANDFGLIDVWRWRRVSRYVKSICENLVLKIIRHDFKWWIIITPTLNPIESLDELKVVDLPKYDISLSSFITNNDIIHTKFIFQPSNGEFKISPTETTFTLDLCNRRFNGCTYRYGIVIYDNNVDDGDVNTKYLILENDGTRCILEKMEIEARWNVFVRLDHKCLKSDNFH</sequence>
<evidence type="ECO:0000313" key="2">
    <source>
        <dbReference type="Proteomes" id="UP000789508"/>
    </source>
</evidence>
<dbReference type="AlphaFoldDB" id="A0A9N8WG71"/>
<dbReference type="EMBL" id="CAJVPS010000414">
    <property type="protein sequence ID" value="CAG8484604.1"/>
    <property type="molecule type" value="Genomic_DNA"/>
</dbReference>
<proteinExistence type="predicted"/>
<reference evidence="1" key="1">
    <citation type="submission" date="2021-06" db="EMBL/GenBank/DDBJ databases">
        <authorList>
            <person name="Kallberg Y."/>
            <person name="Tangrot J."/>
            <person name="Rosling A."/>
        </authorList>
    </citation>
    <scope>NUCLEOTIDE SEQUENCE</scope>
    <source>
        <strain evidence="1">FL130A</strain>
    </source>
</reference>
<gene>
    <name evidence="1" type="ORF">ALEPTO_LOCUS2667</name>
</gene>
<evidence type="ECO:0000313" key="1">
    <source>
        <dbReference type="EMBL" id="CAG8484604.1"/>
    </source>
</evidence>
<comment type="caution">
    <text evidence="1">The sequence shown here is derived from an EMBL/GenBank/DDBJ whole genome shotgun (WGS) entry which is preliminary data.</text>
</comment>
<dbReference type="Proteomes" id="UP000789508">
    <property type="component" value="Unassembled WGS sequence"/>
</dbReference>
<organism evidence="1 2">
    <name type="scientific">Ambispora leptoticha</name>
    <dbReference type="NCBI Taxonomy" id="144679"/>
    <lineage>
        <taxon>Eukaryota</taxon>
        <taxon>Fungi</taxon>
        <taxon>Fungi incertae sedis</taxon>
        <taxon>Mucoromycota</taxon>
        <taxon>Glomeromycotina</taxon>
        <taxon>Glomeromycetes</taxon>
        <taxon>Archaeosporales</taxon>
        <taxon>Ambisporaceae</taxon>
        <taxon>Ambispora</taxon>
    </lineage>
</organism>
<name>A0A9N8WG71_9GLOM</name>
<accession>A0A9N8WG71</accession>